<dbReference type="EMBL" id="SNRY01002195">
    <property type="protein sequence ID" value="KAA6326283.1"/>
    <property type="molecule type" value="Genomic_DNA"/>
</dbReference>
<accession>A0A5J4R0L0</accession>
<protein>
    <submittedName>
        <fullName evidence="1">Uncharacterized protein</fullName>
    </submittedName>
</protein>
<dbReference type="AlphaFoldDB" id="A0A5J4R0L0"/>
<reference evidence="1" key="1">
    <citation type="submission" date="2019-03" db="EMBL/GenBank/DDBJ databases">
        <title>Single cell metagenomics reveals metabolic interactions within the superorganism composed of flagellate Streblomastix strix and complex community of Bacteroidetes bacteria on its surface.</title>
        <authorList>
            <person name="Treitli S.C."/>
            <person name="Kolisko M."/>
            <person name="Husnik F."/>
            <person name="Keeling P."/>
            <person name="Hampl V."/>
        </authorList>
    </citation>
    <scope>NUCLEOTIDE SEQUENCE</scope>
    <source>
        <strain evidence="1">STM</strain>
    </source>
</reference>
<sequence length="56" mass="6678">MAVTYEIPTDNRWVFPYYQGYLFLKLFGLRQLHLLFKLTQNKHIISALTSAVIIQY</sequence>
<organism evidence="1">
    <name type="scientific">termite gut metagenome</name>
    <dbReference type="NCBI Taxonomy" id="433724"/>
    <lineage>
        <taxon>unclassified sequences</taxon>
        <taxon>metagenomes</taxon>
        <taxon>organismal metagenomes</taxon>
    </lineage>
</organism>
<evidence type="ECO:0000313" key="1">
    <source>
        <dbReference type="EMBL" id="KAA6326283.1"/>
    </source>
</evidence>
<proteinExistence type="predicted"/>
<comment type="caution">
    <text evidence="1">The sequence shown here is derived from an EMBL/GenBank/DDBJ whole genome shotgun (WGS) entry which is preliminary data.</text>
</comment>
<name>A0A5J4R0L0_9ZZZZ</name>
<gene>
    <name evidence="1" type="ORF">EZS27_024596</name>
</gene>